<feature type="transmembrane region" description="Helical" evidence="1">
    <location>
        <begin position="64"/>
        <end position="82"/>
    </location>
</feature>
<keyword evidence="1" id="KW-1133">Transmembrane helix</keyword>
<dbReference type="PIRSF" id="PIRSF020606">
    <property type="entry name" value="UCP020606"/>
    <property type="match status" value="1"/>
</dbReference>
<sequence length="210" mass="24215">MVRLIKLLQNGWLQVIILIFISFWCYMAISPSDRKLWLLENILTILLFICLCFTYKKFQFSNSAYALIFVFLCLHTYAAHYTYQGTPIDAWLKTTYHTQRGYFDRFVHFAFGFLGVYPVREVLTRFTVIRGFWSFTAPIAYILSLSAIFEIIEMLVAALAGQIGQEYVGLQGDMFDSEKDMGLAFAGAVITSIILVMMARKKRKKALSSR</sequence>
<keyword evidence="1" id="KW-0472">Membrane</keyword>
<gene>
    <name evidence="2" type="ORF">G9U52_16560</name>
</gene>
<dbReference type="InterPro" id="IPR058534">
    <property type="entry name" value="YjdF"/>
</dbReference>
<proteinExistence type="predicted"/>
<organism evidence="2 3">
    <name type="scientific">Paenibacillus agricola</name>
    <dbReference type="NCBI Taxonomy" id="2716264"/>
    <lineage>
        <taxon>Bacteria</taxon>
        <taxon>Bacillati</taxon>
        <taxon>Bacillota</taxon>
        <taxon>Bacilli</taxon>
        <taxon>Bacillales</taxon>
        <taxon>Paenibacillaceae</taxon>
        <taxon>Paenibacillus</taxon>
    </lineage>
</organism>
<protein>
    <submittedName>
        <fullName evidence="2">DUF2238 domain-containing protein</fullName>
    </submittedName>
</protein>
<feature type="transmembrane region" description="Helical" evidence="1">
    <location>
        <begin position="12"/>
        <end position="30"/>
    </location>
</feature>
<dbReference type="Proteomes" id="UP001165962">
    <property type="component" value="Unassembled WGS sequence"/>
</dbReference>
<comment type="caution">
    <text evidence="2">The sequence shown here is derived from an EMBL/GenBank/DDBJ whole genome shotgun (WGS) entry which is preliminary data.</text>
</comment>
<feature type="transmembrane region" description="Helical" evidence="1">
    <location>
        <begin position="139"/>
        <end position="161"/>
    </location>
</feature>
<accession>A0ABX0JC00</accession>
<dbReference type="InterPro" id="IPR014509">
    <property type="entry name" value="YjdF-like"/>
</dbReference>
<keyword evidence="3" id="KW-1185">Reference proteome</keyword>
<feature type="transmembrane region" description="Helical" evidence="1">
    <location>
        <begin position="36"/>
        <end position="55"/>
    </location>
</feature>
<keyword evidence="1" id="KW-0812">Transmembrane</keyword>
<feature type="transmembrane region" description="Helical" evidence="1">
    <location>
        <begin position="102"/>
        <end position="119"/>
    </location>
</feature>
<evidence type="ECO:0000256" key="1">
    <source>
        <dbReference type="SAM" id="Phobius"/>
    </source>
</evidence>
<feature type="transmembrane region" description="Helical" evidence="1">
    <location>
        <begin position="181"/>
        <end position="200"/>
    </location>
</feature>
<reference evidence="2" key="1">
    <citation type="submission" date="2020-03" db="EMBL/GenBank/DDBJ databases">
        <title>Draft sequencing of Paenibacilllus sp. S3N08.</title>
        <authorList>
            <person name="Kim D.-U."/>
        </authorList>
    </citation>
    <scope>NUCLEOTIDE SEQUENCE</scope>
    <source>
        <strain evidence="2">S3N08</strain>
    </source>
</reference>
<name>A0ABX0JC00_9BACL</name>
<evidence type="ECO:0000313" key="2">
    <source>
        <dbReference type="EMBL" id="NHN31451.1"/>
    </source>
</evidence>
<dbReference type="EMBL" id="JAAOIW010000005">
    <property type="protein sequence ID" value="NHN31451.1"/>
    <property type="molecule type" value="Genomic_DNA"/>
</dbReference>
<evidence type="ECO:0000313" key="3">
    <source>
        <dbReference type="Proteomes" id="UP001165962"/>
    </source>
</evidence>
<dbReference type="RefSeq" id="WP_166151469.1">
    <property type="nucleotide sequence ID" value="NZ_JAAOIW010000005.1"/>
</dbReference>
<dbReference type="Pfam" id="PF09997">
    <property type="entry name" value="DUF2238"/>
    <property type="match status" value="1"/>
</dbReference>